<sequence length="156" mass="18136">MEALGNGTDKDNTPFGIRALKAEVDRMRGHIEGSYFRDETSMCKKTCRIWEVTRRSGPRQQISDGGRLIHRWWTIPRQRGRRKAIEEEGSLERKIDRCLRSGEWNEDMAYAANTYIENVCELLATRRGLVERRPHRFRVTSRHARGDVGKAHVAAR</sequence>
<keyword evidence="2" id="KW-1185">Reference proteome</keyword>
<protein>
    <submittedName>
        <fullName evidence="1">Uncharacterized protein</fullName>
    </submittedName>
</protein>
<evidence type="ECO:0000313" key="2">
    <source>
        <dbReference type="Proteomes" id="UP001239994"/>
    </source>
</evidence>
<accession>A0AAD9DS87</accession>
<name>A0AAD9DS87_9TELE</name>
<dbReference type="AlphaFoldDB" id="A0AAD9DS87"/>
<gene>
    <name evidence="1" type="ORF">P4O66_002244</name>
</gene>
<reference evidence="1" key="1">
    <citation type="submission" date="2023-03" db="EMBL/GenBank/DDBJ databases">
        <title>Electrophorus voltai genome.</title>
        <authorList>
            <person name="Bian C."/>
        </authorList>
    </citation>
    <scope>NUCLEOTIDE SEQUENCE</scope>
    <source>
        <strain evidence="1">CB-2022</strain>
        <tissue evidence="1">Muscle</tissue>
    </source>
</reference>
<organism evidence="1 2">
    <name type="scientific">Electrophorus voltai</name>
    <dbReference type="NCBI Taxonomy" id="2609070"/>
    <lineage>
        <taxon>Eukaryota</taxon>
        <taxon>Metazoa</taxon>
        <taxon>Chordata</taxon>
        <taxon>Craniata</taxon>
        <taxon>Vertebrata</taxon>
        <taxon>Euteleostomi</taxon>
        <taxon>Actinopterygii</taxon>
        <taxon>Neopterygii</taxon>
        <taxon>Teleostei</taxon>
        <taxon>Ostariophysi</taxon>
        <taxon>Gymnotiformes</taxon>
        <taxon>Gymnotoidei</taxon>
        <taxon>Gymnotidae</taxon>
        <taxon>Electrophorus</taxon>
    </lineage>
</organism>
<dbReference type="EMBL" id="JAROKS010000021">
    <property type="protein sequence ID" value="KAK1789917.1"/>
    <property type="molecule type" value="Genomic_DNA"/>
</dbReference>
<dbReference type="Proteomes" id="UP001239994">
    <property type="component" value="Unassembled WGS sequence"/>
</dbReference>
<evidence type="ECO:0000313" key="1">
    <source>
        <dbReference type="EMBL" id="KAK1789917.1"/>
    </source>
</evidence>
<proteinExistence type="predicted"/>
<comment type="caution">
    <text evidence="1">The sequence shown here is derived from an EMBL/GenBank/DDBJ whole genome shotgun (WGS) entry which is preliminary data.</text>
</comment>